<keyword evidence="6" id="KW-0552">Olfaction</keyword>
<evidence type="ECO:0000256" key="8">
    <source>
        <dbReference type="ARBA" id="ARBA00023069"/>
    </source>
</evidence>
<dbReference type="Proteomes" id="UP000829354">
    <property type="component" value="Chromosome IV"/>
</dbReference>
<evidence type="ECO:0000256" key="16">
    <source>
        <dbReference type="ARBA" id="ARBA00067967"/>
    </source>
</evidence>
<evidence type="ECO:0000256" key="4">
    <source>
        <dbReference type="ARBA" id="ARBA00022606"/>
    </source>
</evidence>
<keyword evidence="5 19" id="KW-0812">Transmembrane</keyword>
<gene>
    <name evidence="20" type="ORF">L5515_010473</name>
</gene>
<reference evidence="20 21" key="1">
    <citation type="submission" date="2022-04" db="EMBL/GenBank/DDBJ databases">
        <title>Chromosome-level reference genomes for two strains of Caenorhabditis briggsae: an improved platform for comparative genomics.</title>
        <authorList>
            <person name="Stevens L."/>
            <person name="Andersen E."/>
        </authorList>
    </citation>
    <scope>NUCLEOTIDE SEQUENCE [LARGE SCALE GENOMIC DNA]</scope>
    <source>
        <strain evidence="20">VX34</strain>
        <tissue evidence="20">Whole-organism</tissue>
    </source>
</reference>
<dbReference type="SUPFAM" id="SSF81321">
    <property type="entry name" value="Family A G protein-coupled receptor-like"/>
    <property type="match status" value="1"/>
</dbReference>
<comment type="subcellular location">
    <subcellularLocation>
        <location evidence="1">Cell projection</location>
        <location evidence="1">Cilium membrane</location>
        <topology evidence="1">Multi-pass membrane protein</topology>
    </subcellularLocation>
</comment>
<comment type="function">
    <text evidence="13">An odorant receptor which affects chemotaxis to the volatile odorant diacetyl. Specifies AWA neuronal cell fate via the odr-7 pathway.</text>
</comment>
<evidence type="ECO:0000256" key="5">
    <source>
        <dbReference type="ARBA" id="ARBA00022692"/>
    </source>
</evidence>
<proteinExistence type="inferred from homology"/>
<evidence type="ECO:0000256" key="14">
    <source>
        <dbReference type="ARBA" id="ARBA00061678"/>
    </source>
</evidence>
<dbReference type="GO" id="GO:0007608">
    <property type="term" value="P:sensory perception of smell"/>
    <property type="evidence" value="ECO:0007669"/>
    <property type="project" value="UniProtKB-KW"/>
</dbReference>
<dbReference type="AlphaFoldDB" id="A0AAE9EM61"/>
<keyword evidence="3" id="KW-0145">Chemotaxis</keyword>
<name>A0AAE9EM61_CAEBR</name>
<keyword evidence="21" id="KW-1185">Reference proteome</keyword>
<keyword evidence="7 19" id="KW-1133">Transmembrane helix</keyword>
<evidence type="ECO:0000256" key="1">
    <source>
        <dbReference type="ARBA" id="ARBA00004272"/>
    </source>
</evidence>
<feature type="transmembrane region" description="Helical" evidence="19">
    <location>
        <begin position="88"/>
        <end position="114"/>
    </location>
</feature>
<evidence type="ECO:0000313" key="21">
    <source>
        <dbReference type="Proteomes" id="UP000829354"/>
    </source>
</evidence>
<evidence type="ECO:0000256" key="7">
    <source>
        <dbReference type="ARBA" id="ARBA00022989"/>
    </source>
</evidence>
<evidence type="ECO:0000256" key="13">
    <source>
        <dbReference type="ARBA" id="ARBA00054965"/>
    </source>
</evidence>
<evidence type="ECO:0000256" key="12">
    <source>
        <dbReference type="ARBA" id="ARBA00023273"/>
    </source>
</evidence>
<keyword evidence="2" id="KW-1003">Cell membrane</keyword>
<organism evidence="20 21">
    <name type="scientific">Caenorhabditis briggsae</name>
    <dbReference type="NCBI Taxonomy" id="6238"/>
    <lineage>
        <taxon>Eukaryota</taxon>
        <taxon>Metazoa</taxon>
        <taxon>Ecdysozoa</taxon>
        <taxon>Nematoda</taxon>
        <taxon>Chromadorea</taxon>
        <taxon>Rhabditida</taxon>
        <taxon>Rhabditina</taxon>
        <taxon>Rhabditomorpha</taxon>
        <taxon>Rhabditoidea</taxon>
        <taxon>Rhabditidae</taxon>
        <taxon>Peloderinae</taxon>
        <taxon>Caenorhabditis</taxon>
    </lineage>
</organism>
<keyword evidence="11" id="KW-0325">Glycoprotein</keyword>
<dbReference type="GO" id="GO:0060170">
    <property type="term" value="C:ciliary membrane"/>
    <property type="evidence" value="ECO:0007669"/>
    <property type="project" value="UniProtKB-SubCell"/>
</dbReference>
<comment type="subunit">
    <text evidence="15">Interacts with odr-4.</text>
</comment>
<keyword evidence="9 19" id="KW-0472">Membrane</keyword>
<dbReference type="FunFam" id="1.20.1070.10:FF:000128">
    <property type="entry name" value="Seven TM Receptor"/>
    <property type="match status" value="1"/>
</dbReference>
<keyword evidence="4" id="KW-0716">Sensory transduction</keyword>
<sequence>MLAKDFESTKFAFQAVSVVFSWLINLLLIYLIVTRSPKKMGNYRHLMVYFCCFSIFFSSLDIVVQPNIHTYKSAFFMVMDYRSRGIPAWMAELLICLMCGCFGMTIYGIAVHFIYRLFALERNGRLRFFQTQCLIFWFLIPFIGGAAWFSVCFTVFSMDPIKTEYIRQTVKDFFDLEIDNCAYAGAAFYPLDKNGTRIVSERSFIGFGLFLGVMTIPFLVVIFAGGKSWFIIRALLKQGETSYSKNLQMQLYKALVAQTVIPVFLLFIPFGTTFILPIFEINCQFLSAPITFVYALYPAVDPLPTLYFVDYYRNAITEFFDFLRCRSPRVGVYEEEPSRSDNRI</sequence>
<evidence type="ECO:0000313" key="20">
    <source>
        <dbReference type="EMBL" id="UMM27003.1"/>
    </source>
</evidence>
<evidence type="ECO:0000256" key="17">
    <source>
        <dbReference type="ARBA" id="ARBA00078653"/>
    </source>
</evidence>
<dbReference type="GO" id="GO:0006935">
    <property type="term" value="P:chemotaxis"/>
    <property type="evidence" value="ECO:0007669"/>
    <property type="project" value="UniProtKB-KW"/>
</dbReference>
<dbReference type="CDD" id="cd06587">
    <property type="entry name" value="VOC"/>
    <property type="match status" value="1"/>
</dbReference>
<dbReference type="Pfam" id="PF10326">
    <property type="entry name" value="7TM_GPCR_Str"/>
    <property type="match status" value="1"/>
</dbReference>
<dbReference type="PANTHER" id="PTHR22943">
    <property type="entry name" value="7-TRANSMEMBRANE DOMAIN RECEPTOR C.ELEGANS"/>
    <property type="match status" value="1"/>
</dbReference>
<evidence type="ECO:0000256" key="3">
    <source>
        <dbReference type="ARBA" id="ARBA00022500"/>
    </source>
</evidence>
<comment type="similarity">
    <text evidence="14">Belongs to the nematode receptor-like protein str family.</text>
</comment>
<keyword evidence="12" id="KW-0966">Cell projection</keyword>
<feature type="transmembrane region" description="Helical" evidence="19">
    <location>
        <begin position="12"/>
        <end position="34"/>
    </location>
</feature>
<evidence type="ECO:0000256" key="9">
    <source>
        <dbReference type="ARBA" id="ARBA00023136"/>
    </source>
</evidence>
<feature type="transmembrane region" description="Helical" evidence="19">
    <location>
        <begin position="204"/>
        <end position="230"/>
    </location>
</feature>
<feature type="transmembrane region" description="Helical" evidence="19">
    <location>
        <begin position="134"/>
        <end position="156"/>
    </location>
</feature>
<evidence type="ECO:0000256" key="11">
    <source>
        <dbReference type="ARBA" id="ARBA00023180"/>
    </source>
</evidence>
<feature type="transmembrane region" description="Helical" evidence="19">
    <location>
        <begin position="251"/>
        <end position="279"/>
    </location>
</feature>
<dbReference type="EMBL" id="CP092623">
    <property type="protein sequence ID" value="UMM27003.1"/>
    <property type="molecule type" value="Genomic_DNA"/>
</dbReference>
<feature type="transmembrane region" description="Helical" evidence="19">
    <location>
        <begin position="46"/>
        <end position="68"/>
    </location>
</feature>
<protein>
    <recommendedName>
        <fullName evidence="16">Serpentine receptor class r-10</fullName>
    </recommendedName>
    <alternativeName>
        <fullName evidence="17">Odorant response abnormal protein 10</fullName>
    </alternativeName>
    <alternativeName>
        <fullName evidence="18">Olfactory receptor 10</fullName>
    </alternativeName>
</protein>
<dbReference type="PANTHER" id="PTHR22943:SF29">
    <property type="entry name" value="SEVEN TM RECEPTOR"/>
    <property type="match status" value="1"/>
</dbReference>
<evidence type="ECO:0000256" key="15">
    <source>
        <dbReference type="ARBA" id="ARBA00064300"/>
    </source>
</evidence>
<evidence type="ECO:0000256" key="6">
    <source>
        <dbReference type="ARBA" id="ARBA00022725"/>
    </source>
</evidence>
<keyword evidence="8" id="KW-0969">Cilium</keyword>
<evidence type="ECO:0000256" key="10">
    <source>
        <dbReference type="ARBA" id="ARBA00023170"/>
    </source>
</evidence>
<dbReference type="InterPro" id="IPR019428">
    <property type="entry name" value="7TM_GPCR_serpentine_rcpt_Str"/>
</dbReference>
<accession>A0AAE9EM61</accession>
<evidence type="ECO:0000256" key="18">
    <source>
        <dbReference type="ARBA" id="ARBA00082489"/>
    </source>
</evidence>
<evidence type="ECO:0000256" key="2">
    <source>
        <dbReference type="ARBA" id="ARBA00022475"/>
    </source>
</evidence>
<evidence type="ECO:0000256" key="19">
    <source>
        <dbReference type="SAM" id="Phobius"/>
    </source>
</evidence>
<keyword evidence="10" id="KW-0675">Receptor</keyword>